<comment type="caution">
    <text evidence="1">The sequence shown here is derived from an EMBL/GenBank/DDBJ whole genome shotgun (WGS) entry which is preliminary data.</text>
</comment>
<sequence>MKIHTHAQTTFASPESVTRDSFGRCARQSVKFLPICTSSTLAPVEMFNSNLTGIGTQNSLVSNLNALTLAQAQHWLLLRCLTPTGIGTQNSLVSNLNVLTLGQYSQHKLNTGSC</sequence>
<name>A0AAE0ZR82_9GAST</name>
<dbReference type="EMBL" id="JAWDGP010003503">
    <property type="protein sequence ID" value="KAK3773838.1"/>
    <property type="molecule type" value="Genomic_DNA"/>
</dbReference>
<proteinExistence type="predicted"/>
<accession>A0AAE0ZR82</accession>
<evidence type="ECO:0000313" key="2">
    <source>
        <dbReference type="Proteomes" id="UP001283361"/>
    </source>
</evidence>
<protein>
    <submittedName>
        <fullName evidence="1">Uncharacterized protein</fullName>
    </submittedName>
</protein>
<evidence type="ECO:0000313" key="1">
    <source>
        <dbReference type="EMBL" id="KAK3773838.1"/>
    </source>
</evidence>
<reference evidence="1" key="1">
    <citation type="journal article" date="2023" name="G3 (Bethesda)">
        <title>A reference genome for the long-term kleptoplast-retaining sea slug Elysia crispata morphotype clarki.</title>
        <authorList>
            <person name="Eastman K.E."/>
            <person name="Pendleton A.L."/>
            <person name="Shaikh M.A."/>
            <person name="Suttiyut T."/>
            <person name="Ogas R."/>
            <person name="Tomko P."/>
            <person name="Gavelis G."/>
            <person name="Widhalm J.R."/>
            <person name="Wisecaver J.H."/>
        </authorList>
    </citation>
    <scope>NUCLEOTIDE SEQUENCE</scope>
    <source>
        <strain evidence="1">ECLA1</strain>
    </source>
</reference>
<dbReference type="Proteomes" id="UP001283361">
    <property type="component" value="Unassembled WGS sequence"/>
</dbReference>
<organism evidence="1 2">
    <name type="scientific">Elysia crispata</name>
    <name type="common">lettuce slug</name>
    <dbReference type="NCBI Taxonomy" id="231223"/>
    <lineage>
        <taxon>Eukaryota</taxon>
        <taxon>Metazoa</taxon>
        <taxon>Spiralia</taxon>
        <taxon>Lophotrochozoa</taxon>
        <taxon>Mollusca</taxon>
        <taxon>Gastropoda</taxon>
        <taxon>Heterobranchia</taxon>
        <taxon>Euthyneura</taxon>
        <taxon>Panpulmonata</taxon>
        <taxon>Sacoglossa</taxon>
        <taxon>Placobranchoidea</taxon>
        <taxon>Plakobranchidae</taxon>
        <taxon>Elysia</taxon>
    </lineage>
</organism>
<dbReference type="AlphaFoldDB" id="A0AAE0ZR82"/>
<keyword evidence="2" id="KW-1185">Reference proteome</keyword>
<gene>
    <name evidence="1" type="ORF">RRG08_009785</name>
</gene>